<dbReference type="STRING" id="326427.Cagg_3286"/>
<dbReference type="RefSeq" id="WP_015941986.1">
    <property type="nucleotide sequence ID" value="NC_011831.1"/>
</dbReference>
<sequence length="214" mass="24923">MAAFYRRNLPHIHPSHAAFFITFRLAGSLPPEVIERLREEFQAEERRLQQTLSGAALLSERYKIQKKFFGRYDAWLDQMAHGPTWLRQPEIAQLVADEIRRLDGAHYDLWAYCIMPNHVHLLVNMARFGDVDTRGHPSALSRALHLLKGRTARYANRLLGRSGKFWQDESYDHVVRDEAELQRILQYIVNNPVKAGLVADWQDWPYTFVAVAQD</sequence>
<dbReference type="InterPro" id="IPR036515">
    <property type="entry name" value="Transposase_17_sf"/>
</dbReference>
<dbReference type="Proteomes" id="UP000002508">
    <property type="component" value="Chromosome"/>
</dbReference>
<dbReference type="eggNOG" id="COG1943">
    <property type="taxonomic scope" value="Bacteria"/>
</dbReference>
<dbReference type="PANTHER" id="PTHR36966">
    <property type="entry name" value="REP-ASSOCIATED TYROSINE TRANSPOSASE"/>
    <property type="match status" value="1"/>
</dbReference>
<gene>
    <name evidence="2" type="ordered locus">Cagg_3286</name>
</gene>
<dbReference type="Pfam" id="PF01797">
    <property type="entry name" value="Y1_Tnp"/>
    <property type="match status" value="1"/>
</dbReference>
<evidence type="ECO:0000313" key="3">
    <source>
        <dbReference type="Proteomes" id="UP000002508"/>
    </source>
</evidence>
<evidence type="ECO:0000313" key="2">
    <source>
        <dbReference type="EMBL" id="ACL26139.1"/>
    </source>
</evidence>
<dbReference type="InterPro" id="IPR002686">
    <property type="entry name" value="Transposase_17"/>
</dbReference>
<proteinExistence type="predicted"/>
<dbReference type="Gene3D" id="3.30.70.1290">
    <property type="entry name" value="Transposase IS200-like"/>
    <property type="match status" value="1"/>
</dbReference>
<accession>B8G885</accession>
<dbReference type="KEGG" id="cag:Cagg_3286"/>
<reference evidence="2" key="1">
    <citation type="submission" date="2008-12" db="EMBL/GenBank/DDBJ databases">
        <title>Complete sequence of Chloroflexus aggregans DSM 9485.</title>
        <authorList>
            <consortium name="US DOE Joint Genome Institute"/>
            <person name="Lucas S."/>
            <person name="Copeland A."/>
            <person name="Lapidus A."/>
            <person name="Glavina del Rio T."/>
            <person name="Dalin E."/>
            <person name="Tice H."/>
            <person name="Pitluck S."/>
            <person name="Foster B."/>
            <person name="Larimer F."/>
            <person name="Land M."/>
            <person name="Hauser L."/>
            <person name="Kyrpides N."/>
            <person name="Mikhailova N."/>
            <person name="Bryant D."/>
            <person name="Richardson P."/>
        </authorList>
    </citation>
    <scope>NUCLEOTIDE SEQUENCE</scope>
    <source>
        <strain evidence="2">DSM 9485</strain>
    </source>
</reference>
<dbReference type="GO" id="GO:0004803">
    <property type="term" value="F:transposase activity"/>
    <property type="evidence" value="ECO:0007669"/>
    <property type="project" value="InterPro"/>
</dbReference>
<name>B8G885_CHLAD</name>
<dbReference type="EMBL" id="CP001337">
    <property type="protein sequence ID" value="ACL26139.1"/>
    <property type="molecule type" value="Genomic_DNA"/>
</dbReference>
<evidence type="ECO:0000259" key="1">
    <source>
        <dbReference type="SMART" id="SM01321"/>
    </source>
</evidence>
<dbReference type="OrthoDB" id="9794403at2"/>
<protein>
    <recommendedName>
        <fullName evidence="1">Transposase IS200-like domain-containing protein</fullName>
    </recommendedName>
</protein>
<dbReference type="SMART" id="SM01321">
    <property type="entry name" value="Y1_Tnp"/>
    <property type="match status" value="1"/>
</dbReference>
<feature type="domain" description="Transposase IS200-like" evidence="1">
    <location>
        <begin position="80"/>
        <end position="191"/>
    </location>
</feature>
<dbReference type="HOGENOM" id="CLU_092744_0_0_0"/>
<organism evidence="2 3">
    <name type="scientific">Chloroflexus aggregans (strain MD-66 / DSM 9485)</name>
    <dbReference type="NCBI Taxonomy" id="326427"/>
    <lineage>
        <taxon>Bacteria</taxon>
        <taxon>Bacillati</taxon>
        <taxon>Chloroflexota</taxon>
        <taxon>Chloroflexia</taxon>
        <taxon>Chloroflexales</taxon>
        <taxon>Chloroflexineae</taxon>
        <taxon>Chloroflexaceae</taxon>
        <taxon>Chloroflexus</taxon>
    </lineage>
</organism>
<dbReference type="NCBIfam" id="NF047646">
    <property type="entry name" value="REP_Tyr_transpos"/>
    <property type="match status" value="1"/>
</dbReference>
<dbReference type="GO" id="GO:0006313">
    <property type="term" value="P:DNA transposition"/>
    <property type="evidence" value="ECO:0007669"/>
    <property type="project" value="InterPro"/>
</dbReference>
<dbReference type="PANTHER" id="PTHR36966:SF1">
    <property type="entry name" value="REP-ASSOCIATED TYROSINE TRANSPOSASE"/>
    <property type="match status" value="1"/>
</dbReference>
<dbReference type="SUPFAM" id="SSF143422">
    <property type="entry name" value="Transposase IS200-like"/>
    <property type="match status" value="1"/>
</dbReference>
<dbReference type="AlphaFoldDB" id="B8G885"/>
<dbReference type="GO" id="GO:0043565">
    <property type="term" value="F:sequence-specific DNA binding"/>
    <property type="evidence" value="ECO:0007669"/>
    <property type="project" value="TreeGrafter"/>
</dbReference>
<keyword evidence="3" id="KW-1185">Reference proteome</keyword>
<dbReference type="InterPro" id="IPR052715">
    <property type="entry name" value="RAYT_transposase"/>
</dbReference>